<dbReference type="PATRIC" id="fig|42253.5.peg.4099"/>
<comment type="similarity">
    <text evidence="2">Belongs to the DoxX family.</text>
</comment>
<evidence type="ECO:0000256" key="5">
    <source>
        <dbReference type="ARBA" id="ARBA00022989"/>
    </source>
</evidence>
<reference evidence="8 9" key="1">
    <citation type="journal article" date="2015" name="Proc. Natl. Acad. Sci. U.S.A.">
        <title>Expanded metabolic versatility of ubiquitous nitrite-oxidizing bacteria from the genus Nitrospira.</title>
        <authorList>
            <person name="Koch H."/>
            <person name="Lucker S."/>
            <person name="Albertsen M."/>
            <person name="Kitzinger K."/>
            <person name="Herbold C."/>
            <person name="Spieck E."/>
            <person name="Nielsen P.H."/>
            <person name="Wagner M."/>
            <person name="Daims H."/>
        </authorList>
    </citation>
    <scope>NUCLEOTIDE SEQUENCE [LARGE SCALE GENOMIC DNA]</scope>
    <source>
        <strain evidence="8 9">NSP M-1</strain>
    </source>
</reference>
<keyword evidence="4 7" id="KW-0812">Transmembrane</keyword>
<evidence type="ECO:0000256" key="7">
    <source>
        <dbReference type="SAM" id="Phobius"/>
    </source>
</evidence>
<feature type="transmembrane region" description="Helical" evidence="7">
    <location>
        <begin position="126"/>
        <end position="149"/>
    </location>
</feature>
<dbReference type="RefSeq" id="WP_202967267.1">
    <property type="nucleotide sequence ID" value="NZ_CP011801.1"/>
</dbReference>
<evidence type="ECO:0000313" key="9">
    <source>
        <dbReference type="Proteomes" id="UP000069205"/>
    </source>
</evidence>
<evidence type="ECO:0000256" key="4">
    <source>
        <dbReference type="ARBA" id="ARBA00022692"/>
    </source>
</evidence>
<evidence type="ECO:0000256" key="1">
    <source>
        <dbReference type="ARBA" id="ARBA00004651"/>
    </source>
</evidence>
<keyword evidence="5 7" id="KW-1133">Transmembrane helix</keyword>
<feature type="transmembrane region" description="Helical" evidence="7">
    <location>
        <begin position="51"/>
        <end position="68"/>
    </location>
</feature>
<dbReference type="PANTHER" id="PTHR33452">
    <property type="entry name" value="OXIDOREDUCTASE CATD-RELATED"/>
    <property type="match status" value="1"/>
</dbReference>
<comment type="subcellular location">
    <subcellularLocation>
        <location evidence="1">Cell membrane</location>
        <topology evidence="1">Multi-pass membrane protein</topology>
    </subcellularLocation>
</comment>
<dbReference type="AlphaFoldDB" id="A0A0K2GIU0"/>
<dbReference type="GO" id="GO:0005886">
    <property type="term" value="C:plasma membrane"/>
    <property type="evidence" value="ECO:0007669"/>
    <property type="project" value="UniProtKB-SubCell"/>
</dbReference>
<feature type="transmembrane region" description="Helical" evidence="7">
    <location>
        <begin position="74"/>
        <end position="91"/>
    </location>
</feature>
<evidence type="ECO:0000313" key="8">
    <source>
        <dbReference type="EMBL" id="ALA60532.1"/>
    </source>
</evidence>
<keyword evidence="6 7" id="KW-0472">Membrane</keyword>
<accession>A0A0K2GIU0</accession>
<evidence type="ECO:0000256" key="6">
    <source>
        <dbReference type="ARBA" id="ARBA00023136"/>
    </source>
</evidence>
<dbReference type="Proteomes" id="UP000069205">
    <property type="component" value="Chromosome"/>
</dbReference>
<dbReference type="Pfam" id="PF07681">
    <property type="entry name" value="DoxX"/>
    <property type="match status" value="1"/>
</dbReference>
<keyword evidence="3" id="KW-1003">Cell membrane</keyword>
<dbReference type="KEGG" id="nmv:NITMOv2_4151"/>
<organism evidence="8 9">
    <name type="scientific">Nitrospira moscoviensis</name>
    <dbReference type="NCBI Taxonomy" id="42253"/>
    <lineage>
        <taxon>Bacteria</taxon>
        <taxon>Pseudomonadati</taxon>
        <taxon>Nitrospirota</taxon>
        <taxon>Nitrospiria</taxon>
        <taxon>Nitrospirales</taxon>
        <taxon>Nitrospiraceae</taxon>
        <taxon>Nitrospira</taxon>
    </lineage>
</organism>
<evidence type="ECO:0000256" key="3">
    <source>
        <dbReference type="ARBA" id="ARBA00022475"/>
    </source>
</evidence>
<dbReference type="STRING" id="42253.NITMOv2_4151"/>
<feature type="transmembrane region" description="Helical" evidence="7">
    <location>
        <begin position="98"/>
        <end position="114"/>
    </location>
</feature>
<gene>
    <name evidence="8" type="ORF">NITMOv2_4151</name>
</gene>
<dbReference type="InterPro" id="IPR051907">
    <property type="entry name" value="DoxX-like_oxidoreductase"/>
</dbReference>
<dbReference type="PANTHER" id="PTHR33452:SF1">
    <property type="entry name" value="INNER MEMBRANE PROTEIN YPHA-RELATED"/>
    <property type="match status" value="1"/>
</dbReference>
<evidence type="ECO:0000256" key="2">
    <source>
        <dbReference type="ARBA" id="ARBA00006679"/>
    </source>
</evidence>
<dbReference type="InterPro" id="IPR032808">
    <property type="entry name" value="DoxX"/>
</dbReference>
<protein>
    <submittedName>
        <fullName evidence="8">DoxX family protein (Modular protein)</fullName>
    </submittedName>
</protein>
<name>A0A0K2GIU0_NITMO</name>
<keyword evidence="9" id="KW-1185">Reference proteome</keyword>
<sequence length="209" mass="23267">MSRHAILRAVDRAVPAYRRLVRGLEALLPLFDLSVRLYLAHIFWQGGMVKLSSWMSTVMLFILVYDVPLLPPEVAAYLATAVELGGSFLLAIGLAGRWAALSLFGLNIVAAISYGQLSEAALQEAFYWGILFLYFVLHGPGLLSADALLTSLMRRSPWAYNRGQQAVPPAPIGEEVPHPEAAERLGVKENHLYVLLHRTRQKIRQCLFD</sequence>
<proteinExistence type="inferred from homology"/>
<dbReference type="EMBL" id="CP011801">
    <property type="protein sequence ID" value="ALA60532.1"/>
    <property type="molecule type" value="Genomic_DNA"/>
</dbReference>